<dbReference type="Proteomes" id="UP000055060">
    <property type="component" value="Unassembled WGS sequence"/>
</dbReference>
<dbReference type="EMBL" id="DF967972">
    <property type="protein sequence ID" value="GAP12988.1"/>
    <property type="molecule type" value="Genomic_DNA"/>
</dbReference>
<protein>
    <submittedName>
        <fullName evidence="1">Uncharacterized protein</fullName>
    </submittedName>
</protein>
<sequence length="38" mass="4273">MSLLPAFSMPLLPSLKKLPGDAKCDARRLQPFPHPHVY</sequence>
<proteinExistence type="predicted"/>
<gene>
    <name evidence="1" type="ORF">LARV_00729</name>
</gene>
<evidence type="ECO:0000313" key="1">
    <source>
        <dbReference type="EMBL" id="GAP12988.1"/>
    </source>
</evidence>
<accession>A0A0S7B6V4</accession>
<name>A0A0S7B6V4_9CHLR</name>
<dbReference type="AlphaFoldDB" id="A0A0S7B6V4"/>
<keyword evidence="2" id="KW-1185">Reference proteome</keyword>
<evidence type="ECO:0000313" key="2">
    <source>
        <dbReference type="Proteomes" id="UP000055060"/>
    </source>
</evidence>
<reference evidence="1" key="1">
    <citation type="submission" date="2015-07" db="EMBL/GenBank/DDBJ databases">
        <title>Draft Genome Sequences of Anaerolinea thermolimosa IMO-1, Bellilinea caldifistulae GOMI-1, Leptolinea tardivitalis YMTK-2, Levilinea saccharolytica KIBI-1,Longilinea arvoryzae KOME-1, Previously Described as Members of the Anaerolineaceae (Chloroflexi).</title>
        <authorList>
            <person name="Sekiguchi Y."/>
            <person name="Ohashi A."/>
            <person name="Matsuura N."/>
            <person name="Tourlousse M.D."/>
        </authorList>
    </citation>
    <scope>NUCLEOTIDE SEQUENCE [LARGE SCALE GENOMIC DNA]</scope>
    <source>
        <strain evidence="1">KOME-1</strain>
    </source>
</reference>
<organism evidence="1">
    <name type="scientific">Longilinea arvoryzae</name>
    <dbReference type="NCBI Taxonomy" id="360412"/>
    <lineage>
        <taxon>Bacteria</taxon>
        <taxon>Bacillati</taxon>
        <taxon>Chloroflexota</taxon>
        <taxon>Anaerolineae</taxon>
        <taxon>Anaerolineales</taxon>
        <taxon>Anaerolineaceae</taxon>
        <taxon>Longilinea</taxon>
    </lineage>
</organism>
<dbReference type="STRING" id="360412.LARV_00729"/>